<evidence type="ECO:0008006" key="2">
    <source>
        <dbReference type="Google" id="ProtNLM"/>
    </source>
</evidence>
<dbReference type="Gene3D" id="3.30.420.10">
    <property type="entry name" value="Ribonuclease H-like superfamily/Ribonuclease H"/>
    <property type="match status" value="1"/>
</dbReference>
<accession>A0A1A8CZ07</accession>
<dbReference type="InterPro" id="IPR036397">
    <property type="entry name" value="RNaseH_sf"/>
</dbReference>
<dbReference type="InterPro" id="IPR012337">
    <property type="entry name" value="RNaseH-like_sf"/>
</dbReference>
<name>A0A1A8CZ07_NOTKA</name>
<evidence type="ECO:0000313" key="1">
    <source>
        <dbReference type="EMBL" id="SBP85052.1"/>
    </source>
</evidence>
<dbReference type="CDD" id="cd09276">
    <property type="entry name" value="Rnase_HI_RT_non_LTR"/>
    <property type="match status" value="1"/>
</dbReference>
<gene>
    <name evidence="1" type="primary">CR847511.1</name>
</gene>
<dbReference type="GO" id="GO:0003676">
    <property type="term" value="F:nucleic acid binding"/>
    <property type="evidence" value="ECO:0007669"/>
    <property type="project" value="InterPro"/>
</dbReference>
<organism evidence="1">
    <name type="scientific">Nothobranchius kadleci</name>
    <name type="common">African annual killifish</name>
    <dbReference type="NCBI Taxonomy" id="1051664"/>
    <lineage>
        <taxon>Eukaryota</taxon>
        <taxon>Metazoa</taxon>
        <taxon>Chordata</taxon>
        <taxon>Craniata</taxon>
        <taxon>Vertebrata</taxon>
        <taxon>Euteleostomi</taxon>
        <taxon>Actinopterygii</taxon>
        <taxon>Neopterygii</taxon>
        <taxon>Teleostei</taxon>
        <taxon>Neoteleostei</taxon>
        <taxon>Acanthomorphata</taxon>
        <taxon>Ovalentaria</taxon>
        <taxon>Atherinomorphae</taxon>
        <taxon>Cyprinodontiformes</taxon>
        <taxon>Nothobranchiidae</taxon>
        <taxon>Nothobranchius</taxon>
    </lineage>
</organism>
<sequence>MVQAAAVSSGAFCTTSVPALQVEVGEMPLEYRRVKLGLQYLIRVLRMGDEAVALGLLEEQWELGGGKGQGGFLERLRGHVGRLDLLGWPVVSHLVRLDVPHWQPPNPGVDMTLSGQGRGRGQAEEVVEYLKTGWSLCVPLYTDGSRHPESGRATVGFVIPSLEHVFGSWLHDHGSVTAEVVAILCALRWVGEHGPMMAVVCSDSAAALRALAGMRLGSRPNLLVSIRRLLCELQKQGSVVGFIWVLGHCGQGCGLFLVGKHPDGRCVCGKPETVSYVLLSCCRYEDEWRVLFGMLGQCGMEVFSVQTLLEARDKQRMKLLTCAQWERMTGYSR</sequence>
<dbReference type="EMBL" id="HADZ01021111">
    <property type="protein sequence ID" value="SBP85052.1"/>
    <property type="molecule type" value="Transcribed_RNA"/>
</dbReference>
<reference evidence="1" key="2">
    <citation type="submission" date="2016-06" db="EMBL/GenBank/DDBJ databases">
        <title>The genome of a short-lived fish provides insights into sex chromosome evolution and the genetic control of aging.</title>
        <authorList>
            <person name="Reichwald K."/>
            <person name="Felder M."/>
            <person name="Petzold A."/>
            <person name="Koch P."/>
            <person name="Groth M."/>
            <person name="Platzer M."/>
        </authorList>
    </citation>
    <scope>NUCLEOTIDE SEQUENCE</scope>
    <source>
        <tissue evidence="1">Brain</tissue>
    </source>
</reference>
<reference evidence="1" key="1">
    <citation type="submission" date="2016-05" db="EMBL/GenBank/DDBJ databases">
        <authorList>
            <person name="Lavstsen T."/>
            <person name="Jespersen J.S."/>
        </authorList>
    </citation>
    <scope>NUCLEOTIDE SEQUENCE</scope>
    <source>
        <tissue evidence="1">Brain</tissue>
    </source>
</reference>
<dbReference type="AlphaFoldDB" id="A0A1A8CZ07"/>
<dbReference type="SUPFAM" id="SSF53098">
    <property type="entry name" value="Ribonuclease H-like"/>
    <property type="match status" value="1"/>
</dbReference>
<proteinExistence type="predicted"/>
<protein>
    <recommendedName>
        <fullName evidence="2">RNase H type-1 domain-containing protein</fullName>
    </recommendedName>
</protein>